<dbReference type="InterPro" id="IPR018990">
    <property type="entry name" value="Prot_inh_I42_chagasin"/>
</dbReference>
<keyword evidence="1" id="KW-0646">Protease inhibitor</keyword>
<name>A0ABQ4MTW1_9BACL</name>
<dbReference type="EMBL" id="BOSM01000005">
    <property type="protein sequence ID" value="GIP59350.1"/>
    <property type="molecule type" value="Genomic_DNA"/>
</dbReference>
<keyword evidence="2" id="KW-0789">Thiol protease inhibitor</keyword>
<dbReference type="InterPro" id="IPR052781">
    <property type="entry name" value="Cys_protease_inhibitor_I42"/>
</dbReference>
<gene>
    <name evidence="4" type="ORF">J15TS10_31640</name>
</gene>
<dbReference type="PANTHER" id="PTHR36530:SF1">
    <property type="entry name" value="AMOEBIASIN-1"/>
    <property type="match status" value="1"/>
</dbReference>
<evidence type="ECO:0000313" key="4">
    <source>
        <dbReference type="EMBL" id="GIP59350.1"/>
    </source>
</evidence>
<organism evidence="4 5">
    <name type="scientific">Paenibacillus woosongensis</name>
    <dbReference type="NCBI Taxonomy" id="307580"/>
    <lineage>
        <taxon>Bacteria</taxon>
        <taxon>Bacillati</taxon>
        <taxon>Bacillota</taxon>
        <taxon>Bacilli</taxon>
        <taxon>Bacillales</taxon>
        <taxon>Paenibacillaceae</taxon>
        <taxon>Paenibacillus</taxon>
    </lineage>
</organism>
<dbReference type="Pfam" id="PF09394">
    <property type="entry name" value="Inhibitor_I42"/>
    <property type="match status" value="1"/>
</dbReference>
<dbReference type="RefSeq" id="WP_213592140.1">
    <property type="nucleotide sequence ID" value="NZ_BOSM01000005.1"/>
</dbReference>
<evidence type="ECO:0000256" key="2">
    <source>
        <dbReference type="ARBA" id="ARBA00022704"/>
    </source>
</evidence>
<dbReference type="InterPro" id="IPR036331">
    <property type="entry name" value="Chagasin-like_sf"/>
</dbReference>
<feature type="domain" description="Proteinase inhibitor I42 chagasin" evidence="3">
    <location>
        <begin position="16"/>
        <end position="101"/>
    </location>
</feature>
<evidence type="ECO:0000313" key="5">
    <source>
        <dbReference type="Proteomes" id="UP000681290"/>
    </source>
</evidence>
<sequence>MVIAIEEKDNGKVIRVKKGERLIISLPENASTGYTWLEEVGPVRNMLSLEKEEYDGNHSVIGAPSVRNWTFIAIKAGQGNIKFHYQRPWLEEAIKSFEVTVDIV</sequence>
<evidence type="ECO:0000256" key="1">
    <source>
        <dbReference type="ARBA" id="ARBA00022690"/>
    </source>
</evidence>
<comment type="caution">
    <text evidence="4">The sequence shown here is derived from an EMBL/GenBank/DDBJ whole genome shotgun (WGS) entry which is preliminary data.</text>
</comment>
<dbReference type="PANTHER" id="PTHR36530">
    <property type="entry name" value="INHIBITOR OF CYSTEINE PEPTIDASE"/>
    <property type="match status" value="1"/>
</dbReference>
<keyword evidence="5" id="KW-1185">Reference proteome</keyword>
<accession>A0ABQ4MTW1</accession>
<proteinExistence type="predicted"/>
<dbReference type="Gene3D" id="2.60.40.2020">
    <property type="match status" value="1"/>
</dbReference>
<dbReference type="SUPFAM" id="SSF141066">
    <property type="entry name" value="ICP-like"/>
    <property type="match status" value="1"/>
</dbReference>
<reference evidence="4 5" key="1">
    <citation type="submission" date="2021-03" db="EMBL/GenBank/DDBJ databases">
        <title>Antimicrobial resistance genes in bacteria isolated from Japanese honey, and their potential for conferring macrolide and lincosamide resistance in the American foulbrood pathogen Paenibacillus larvae.</title>
        <authorList>
            <person name="Okamoto M."/>
            <person name="Kumagai M."/>
            <person name="Kanamori H."/>
            <person name="Takamatsu D."/>
        </authorList>
    </citation>
    <scope>NUCLEOTIDE SEQUENCE [LARGE SCALE GENOMIC DNA]</scope>
    <source>
        <strain evidence="4 5">J15TS10</strain>
    </source>
</reference>
<protein>
    <recommendedName>
        <fullName evidence="3">Proteinase inhibitor I42 chagasin domain-containing protein</fullName>
    </recommendedName>
</protein>
<evidence type="ECO:0000259" key="3">
    <source>
        <dbReference type="Pfam" id="PF09394"/>
    </source>
</evidence>
<dbReference type="Proteomes" id="UP000681290">
    <property type="component" value="Unassembled WGS sequence"/>
</dbReference>